<reference evidence="3" key="1">
    <citation type="submission" date="2017-02" db="EMBL/GenBank/DDBJ databases">
        <title>Comparative genomics and description of representatives of a novel lineage of planctomycetes thriving in anoxic sediments.</title>
        <authorList>
            <person name="Spring S."/>
            <person name="Bunk B."/>
            <person name="Sproer C."/>
        </authorList>
    </citation>
    <scope>NUCLEOTIDE SEQUENCE [LARGE SCALE GENOMIC DNA]</scope>
    <source>
        <strain evidence="3">ST-NAGAB-D1</strain>
    </source>
</reference>
<dbReference type="SUPFAM" id="SSF51182">
    <property type="entry name" value="RmlC-like cupins"/>
    <property type="match status" value="1"/>
</dbReference>
<evidence type="ECO:0000313" key="3">
    <source>
        <dbReference type="Proteomes" id="UP000189674"/>
    </source>
</evidence>
<dbReference type="KEGG" id="alus:STSP2_01871"/>
<dbReference type="RefSeq" id="WP_146661934.1">
    <property type="nucleotide sequence ID" value="NZ_CP019791.1"/>
</dbReference>
<gene>
    <name evidence="2" type="ORF">STSP2_01871</name>
</gene>
<accession>A0A1U9NLB2</accession>
<proteinExistence type="predicted"/>
<protein>
    <recommendedName>
        <fullName evidence="1">HTH cro/C1-type domain-containing protein</fullName>
    </recommendedName>
</protein>
<dbReference type="Pfam" id="PF01381">
    <property type="entry name" value="HTH_3"/>
    <property type="match status" value="1"/>
</dbReference>
<dbReference type="Gene3D" id="1.10.260.40">
    <property type="entry name" value="lambda repressor-like DNA-binding domains"/>
    <property type="match status" value="1"/>
</dbReference>
<dbReference type="AlphaFoldDB" id="A0A1U9NLB2"/>
<dbReference type="SUPFAM" id="SSF47413">
    <property type="entry name" value="lambda repressor-like DNA-binding domains"/>
    <property type="match status" value="1"/>
</dbReference>
<dbReference type="SMART" id="SM00530">
    <property type="entry name" value="HTH_XRE"/>
    <property type="match status" value="1"/>
</dbReference>
<evidence type="ECO:0000313" key="2">
    <source>
        <dbReference type="EMBL" id="AQT68699.1"/>
    </source>
</evidence>
<dbReference type="EMBL" id="CP019791">
    <property type="protein sequence ID" value="AQT68699.1"/>
    <property type="molecule type" value="Genomic_DNA"/>
</dbReference>
<dbReference type="Proteomes" id="UP000189674">
    <property type="component" value="Chromosome"/>
</dbReference>
<dbReference type="InterPro" id="IPR010982">
    <property type="entry name" value="Lambda_DNA-bd_dom_sf"/>
</dbReference>
<sequence length="302" mass="34704">MAESKTKLQAPDFARTLRNLLKEAKISQIQLANDIDVTPSVISRLCSKGIGSERTLLKIFEHLEIDTVKASRLLMDWKIETSSGYRKEVYERTLRPSPTEKEYLAELFGGHAWMAYACASVGIPIREILEVAQNNGINSFEELANAKPFKLMSFIREMNKSYPFENIREIFERKSSEAYEPVLLFDFLKLKDAADYLELHNCSGTVYFGVPHFVATRYDFKHNGRIGFHDHTHGVEFVLSVKGKFKLTYKDTVFPLLLEPMKHVYVYDGREKHQLELVDGKTGILMIGRFCPKKRNLSPEGR</sequence>
<dbReference type="CDD" id="cd00093">
    <property type="entry name" value="HTH_XRE"/>
    <property type="match status" value="1"/>
</dbReference>
<feature type="domain" description="HTH cro/C1-type" evidence="1">
    <location>
        <begin position="17"/>
        <end position="70"/>
    </location>
</feature>
<dbReference type="STRING" id="1936003.STSP2_01871"/>
<evidence type="ECO:0000259" key="1">
    <source>
        <dbReference type="PROSITE" id="PS50943"/>
    </source>
</evidence>
<organism evidence="2 3">
    <name type="scientific">Anaerohalosphaera lusitana</name>
    <dbReference type="NCBI Taxonomy" id="1936003"/>
    <lineage>
        <taxon>Bacteria</taxon>
        <taxon>Pseudomonadati</taxon>
        <taxon>Planctomycetota</taxon>
        <taxon>Phycisphaerae</taxon>
        <taxon>Sedimentisphaerales</taxon>
        <taxon>Anaerohalosphaeraceae</taxon>
        <taxon>Anaerohalosphaera</taxon>
    </lineage>
</organism>
<dbReference type="GO" id="GO:0003677">
    <property type="term" value="F:DNA binding"/>
    <property type="evidence" value="ECO:0007669"/>
    <property type="project" value="InterPro"/>
</dbReference>
<name>A0A1U9NLB2_9BACT</name>
<keyword evidence="3" id="KW-1185">Reference proteome</keyword>
<dbReference type="InterPro" id="IPR001387">
    <property type="entry name" value="Cro/C1-type_HTH"/>
</dbReference>
<dbReference type="InterPro" id="IPR011051">
    <property type="entry name" value="RmlC_Cupin_sf"/>
</dbReference>
<dbReference type="PROSITE" id="PS50943">
    <property type="entry name" value="HTH_CROC1"/>
    <property type="match status" value="1"/>
</dbReference>